<proteinExistence type="predicted"/>
<dbReference type="STRING" id="650850.SAMN04488129_1024"/>
<sequence length="68" mass="7563">MIYLSPSPQRSSRRARAAAHRAMAMSALASNCSETVRYRRYHAHMRKTAALAQAADLEGTDAPWEVES</sequence>
<dbReference type="OrthoDB" id="6174622at2"/>
<dbReference type="Proteomes" id="UP000198807">
    <property type="component" value="Unassembled WGS sequence"/>
</dbReference>
<protein>
    <submittedName>
        <fullName evidence="1">Uncharacterized protein</fullName>
    </submittedName>
</protein>
<organism evidence="1 2">
    <name type="scientific">Halomonas daqiaonensis</name>
    <dbReference type="NCBI Taxonomy" id="650850"/>
    <lineage>
        <taxon>Bacteria</taxon>
        <taxon>Pseudomonadati</taxon>
        <taxon>Pseudomonadota</taxon>
        <taxon>Gammaproteobacteria</taxon>
        <taxon>Oceanospirillales</taxon>
        <taxon>Halomonadaceae</taxon>
        <taxon>Halomonas</taxon>
    </lineage>
</organism>
<evidence type="ECO:0000313" key="2">
    <source>
        <dbReference type="Proteomes" id="UP000198807"/>
    </source>
</evidence>
<dbReference type="AlphaFoldDB" id="A0A1H7GK02"/>
<dbReference type="EMBL" id="FOBC01000002">
    <property type="protein sequence ID" value="SEK38419.1"/>
    <property type="molecule type" value="Genomic_DNA"/>
</dbReference>
<name>A0A1H7GK02_9GAMM</name>
<evidence type="ECO:0000313" key="1">
    <source>
        <dbReference type="EMBL" id="SEK38419.1"/>
    </source>
</evidence>
<reference evidence="2" key="1">
    <citation type="submission" date="2016-10" db="EMBL/GenBank/DDBJ databases">
        <authorList>
            <person name="Varghese N."/>
            <person name="Submissions S."/>
        </authorList>
    </citation>
    <scope>NUCLEOTIDE SEQUENCE [LARGE SCALE GENOMIC DNA]</scope>
    <source>
        <strain evidence="2">CGMCC 1.9150</strain>
    </source>
</reference>
<accession>A0A1H7GK02</accession>
<gene>
    <name evidence="1" type="ORF">SAMN04488129_1024</name>
</gene>
<keyword evidence="2" id="KW-1185">Reference proteome</keyword>